<dbReference type="Pfam" id="PF14525">
    <property type="entry name" value="AraC_binding_2"/>
    <property type="match status" value="1"/>
</dbReference>
<proteinExistence type="predicted"/>
<dbReference type="Proteomes" id="UP001500635">
    <property type="component" value="Unassembled WGS sequence"/>
</dbReference>
<dbReference type="Gene3D" id="1.10.10.60">
    <property type="entry name" value="Homeodomain-like"/>
    <property type="match status" value="1"/>
</dbReference>
<protein>
    <recommendedName>
        <fullName evidence="4">HTH araC/xylS-type domain-containing protein</fullName>
    </recommendedName>
</protein>
<evidence type="ECO:0000256" key="1">
    <source>
        <dbReference type="ARBA" id="ARBA00023015"/>
    </source>
</evidence>
<dbReference type="SUPFAM" id="SSF46689">
    <property type="entry name" value="Homeodomain-like"/>
    <property type="match status" value="1"/>
</dbReference>
<dbReference type="PANTHER" id="PTHR46796:SF6">
    <property type="entry name" value="ARAC SUBFAMILY"/>
    <property type="match status" value="1"/>
</dbReference>
<evidence type="ECO:0000256" key="2">
    <source>
        <dbReference type="ARBA" id="ARBA00023125"/>
    </source>
</evidence>
<reference evidence="6" key="1">
    <citation type="journal article" date="2019" name="Int. J. Syst. Evol. Microbiol.">
        <title>The Global Catalogue of Microorganisms (GCM) 10K type strain sequencing project: providing services to taxonomists for standard genome sequencing and annotation.</title>
        <authorList>
            <consortium name="The Broad Institute Genomics Platform"/>
            <consortium name="The Broad Institute Genome Sequencing Center for Infectious Disease"/>
            <person name="Wu L."/>
            <person name="Ma J."/>
        </authorList>
    </citation>
    <scope>NUCLEOTIDE SEQUENCE [LARGE SCALE GENOMIC DNA]</scope>
    <source>
        <strain evidence="6">JCM 17688</strain>
    </source>
</reference>
<dbReference type="InterPro" id="IPR035418">
    <property type="entry name" value="AraC-bd_2"/>
</dbReference>
<name>A0ABP8JSG7_9ACTN</name>
<dbReference type="InterPro" id="IPR018062">
    <property type="entry name" value="HTH_AraC-typ_CS"/>
</dbReference>
<dbReference type="PROSITE" id="PS01124">
    <property type="entry name" value="HTH_ARAC_FAMILY_2"/>
    <property type="match status" value="1"/>
</dbReference>
<sequence length="309" mass="33445">MLHPDVVVDSIAEWEDASAATFVPLRCHGRQHGFHAEMSTVVTGSSALSWMVSAPVTVERTEYASRQYVGDDLLLTLQLRAASTVMQDGRTSRISRGRAAAYDPRRPYVLDFPERGQELIVVRVDRRELGLRPNEIDRAMACPLDQRTPGVPALFGLAGGLARESRPTPAPVANALAHLIGVALRTAADAPLDWDDDTLLRGIRAHALGRLQEPTLDVSALARAHFVSERKVHALFAAVGDTPAGWIRRQRVAKATHLLQSTTQSIAQVGAACGYPDPSVFARAFRRESGVSPTFCRAAAKSCASPRDG</sequence>
<keyword evidence="6" id="KW-1185">Reference proteome</keyword>
<dbReference type="Pfam" id="PF12833">
    <property type="entry name" value="HTH_18"/>
    <property type="match status" value="1"/>
</dbReference>
<evidence type="ECO:0000313" key="5">
    <source>
        <dbReference type="EMBL" id="GAA4395101.1"/>
    </source>
</evidence>
<dbReference type="EMBL" id="BAABFR010000041">
    <property type="protein sequence ID" value="GAA4395101.1"/>
    <property type="molecule type" value="Genomic_DNA"/>
</dbReference>
<keyword evidence="2" id="KW-0238">DNA-binding</keyword>
<dbReference type="RefSeq" id="WP_344996808.1">
    <property type="nucleotide sequence ID" value="NZ_BAABFR010000041.1"/>
</dbReference>
<organism evidence="5 6">
    <name type="scientific">Tsukamurella soli</name>
    <dbReference type="NCBI Taxonomy" id="644556"/>
    <lineage>
        <taxon>Bacteria</taxon>
        <taxon>Bacillati</taxon>
        <taxon>Actinomycetota</taxon>
        <taxon>Actinomycetes</taxon>
        <taxon>Mycobacteriales</taxon>
        <taxon>Tsukamurellaceae</taxon>
        <taxon>Tsukamurella</taxon>
    </lineage>
</organism>
<dbReference type="InterPro" id="IPR009057">
    <property type="entry name" value="Homeodomain-like_sf"/>
</dbReference>
<feature type="domain" description="HTH araC/xylS-type" evidence="4">
    <location>
        <begin position="201"/>
        <end position="299"/>
    </location>
</feature>
<dbReference type="SMART" id="SM00342">
    <property type="entry name" value="HTH_ARAC"/>
    <property type="match status" value="1"/>
</dbReference>
<comment type="caution">
    <text evidence="5">The sequence shown here is derived from an EMBL/GenBank/DDBJ whole genome shotgun (WGS) entry which is preliminary data.</text>
</comment>
<dbReference type="PANTHER" id="PTHR46796">
    <property type="entry name" value="HTH-TYPE TRANSCRIPTIONAL ACTIVATOR RHAS-RELATED"/>
    <property type="match status" value="1"/>
</dbReference>
<keyword evidence="3" id="KW-0804">Transcription</keyword>
<dbReference type="InterPro" id="IPR018060">
    <property type="entry name" value="HTH_AraC"/>
</dbReference>
<accession>A0ABP8JSG7</accession>
<evidence type="ECO:0000256" key="3">
    <source>
        <dbReference type="ARBA" id="ARBA00023163"/>
    </source>
</evidence>
<dbReference type="PROSITE" id="PS00041">
    <property type="entry name" value="HTH_ARAC_FAMILY_1"/>
    <property type="match status" value="1"/>
</dbReference>
<evidence type="ECO:0000313" key="6">
    <source>
        <dbReference type="Proteomes" id="UP001500635"/>
    </source>
</evidence>
<gene>
    <name evidence="5" type="ORF">GCM10023147_27910</name>
</gene>
<dbReference type="InterPro" id="IPR050204">
    <property type="entry name" value="AraC_XylS_family_regulators"/>
</dbReference>
<keyword evidence="1" id="KW-0805">Transcription regulation</keyword>
<evidence type="ECO:0000259" key="4">
    <source>
        <dbReference type="PROSITE" id="PS01124"/>
    </source>
</evidence>